<dbReference type="SUPFAM" id="SSF52980">
    <property type="entry name" value="Restriction endonuclease-like"/>
    <property type="match status" value="1"/>
</dbReference>
<evidence type="ECO:0000313" key="2">
    <source>
        <dbReference type="EMBL" id="KAB2932422.1"/>
    </source>
</evidence>
<proteinExistence type="inferred from homology"/>
<protein>
    <submittedName>
        <fullName evidence="2">YraN family protein</fullName>
    </submittedName>
</protein>
<sequence>MFRHSGEEKAWLYLQGRGHRLLEHNYRTPDRRTEIDLITLKDGVVHFIEVKDWKSGIPTLTQNRKRQAMVRRAAVIYMGSDGFYNSIMSIREISPEKSMDAGDGLVVIDAGMVSRMSAPECDTGDELCLTGSASPLDTGAYSVSFDLISIINGQIEHIERLF</sequence>
<dbReference type="InterPro" id="IPR011856">
    <property type="entry name" value="tRNA_endonuc-like_dom_sf"/>
</dbReference>
<organism evidence="2 3">
    <name type="scientific">Leptonema illini</name>
    <dbReference type="NCBI Taxonomy" id="183"/>
    <lineage>
        <taxon>Bacteria</taxon>
        <taxon>Pseudomonadati</taxon>
        <taxon>Spirochaetota</taxon>
        <taxon>Spirochaetia</taxon>
        <taxon>Leptospirales</taxon>
        <taxon>Leptospiraceae</taxon>
        <taxon>Leptonema</taxon>
    </lineage>
</organism>
<dbReference type="Proteomes" id="UP000460298">
    <property type="component" value="Unassembled WGS sequence"/>
</dbReference>
<dbReference type="InterPro" id="IPR003509">
    <property type="entry name" value="UPF0102_YraN-like"/>
</dbReference>
<name>A0A833H1I7_9LEPT</name>
<dbReference type="AlphaFoldDB" id="A0A833H1I7"/>
<comment type="caution">
    <text evidence="2">The sequence shown here is derived from an EMBL/GenBank/DDBJ whole genome shotgun (WGS) entry which is preliminary data.</text>
</comment>
<evidence type="ECO:0000313" key="3">
    <source>
        <dbReference type="Proteomes" id="UP000460298"/>
    </source>
</evidence>
<comment type="similarity">
    <text evidence="1">Belongs to the UPF0102 family.</text>
</comment>
<evidence type="ECO:0000256" key="1">
    <source>
        <dbReference type="ARBA" id="ARBA00006738"/>
    </source>
</evidence>
<dbReference type="InterPro" id="IPR011335">
    <property type="entry name" value="Restrct_endonuc-II-like"/>
</dbReference>
<accession>A0A833H1I7</accession>
<dbReference type="PANTHER" id="PTHR34039:SF1">
    <property type="entry name" value="UPF0102 PROTEIN YRAN"/>
    <property type="match status" value="1"/>
</dbReference>
<reference evidence="2 3" key="1">
    <citation type="submission" date="2019-10" db="EMBL/GenBank/DDBJ databases">
        <title>Extracellular Electron Transfer in a Candidatus Methanoperedens spp. Enrichment Culture.</title>
        <authorList>
            <person name="Berger S."/>
            <person name="Rangel Shaw D."/>
            <person name="Berben T."/>
            <person name="In 'T Zandt M."/>
            <person name="Frank J."/>
            <person name="Reimann J."/>
            <person name="Jetten M.S.M."/>
            <person name="Welte C.U."/>
        </authorList>
    </citation>
    <scope>NUCLEOTIDE SEQUENCE [LARGE SCALE GENOMIC DNA]</scope>
    <source>
        <strain evidence="2">SB12</strain>
    </source>
</reference>
<dbReference type="Gene3D" id="3.40.1350.10">
    <property type="match status" value="1"/>
</dbReference>
<dbReference type="GO" id="GO:0003676">
    <property type="term" value="F:nucleic acid binding"/>
    <property type="evidence" value="ECO:0007669"/>
    <property type="project" value="InterPro"/>
</dbReference>
<dbReference type="Pfam" id="PF02021">
    <property type="entry name" value="UPF0102"/>
    <property type="match status" value="1"/>
</dbReference>
<dbReference type="EMBL" id="WBUI01000009">
    <property type="protein sequence ID" value="KAB2932422.1"/>
    <property type="molecule type" value="Genomic_DNA"/>
</dbReference>
<gene>
    <name evidence="2" type="ORF">F9K24_10870</name>
</gene>
<dbReference type="PANTHER" id="PTHR34039">
    <property type="entry name" value="UPF0102 PROTEIN YRAN"/>
    <property type="match status" value="1"/>
</dbReference>